<evidence type="ECO:0000313" key="3">
    <source>
        <dbReference type="Proteomes" id="UP000319481"/>
    </source>
</evidence>
<evidence type="ECO:0000256" key="1">
    <source>
        <dbReference type="SAM" id="Phobius"/>
    </source>
</evidence>
<keyword evidence="1" id="KW-0812">Transmembrane</keyword>
<name>A0ABY3BUX1_9HYPH</name>
<sequence length="120" mass="12663">MTILTTFKIGAVIAILAAVGLGYWHYTSILSDREDLRVALAASKAANDLAITTANNNAAAAREVEAAYKVQIASLEILATETAAAEALSRAFAEDIATADDIEIPESLAKPFLRRFGGKP</sequence>
<dbReference type="RefSeq" id="WP_142911565.1">
    <property type="nucleotide sequence ID" value="NZ_JAPZLP010000001.1"/>
</dbReference>
<keyword evidence="1" id="KW-0472">Membrane</keyword>
<organism evidence="2 3">
    <name type="scientific">Agrobacterium salinitolerans</name>
    <dbReference type="NCBI Taxonomy" id="1183413"/>
    <lineage>
        <taxon>Bacteria</taxon>
        <taxon>Pseudomonadati</taxon>
        <taxon>Pseudomonadota</taxon>
        <taxon>Alphaproteobacteria</taxon>
        <taxon>Hyphomicrobiales</taxon>
        <taxon>Rhizobiaceae</taxon>
        <taxon>Rhizobium/Agrobacterium group</taxon>
        <taxon>Agrobacterium</taxon>
    </lineage>
</organism>
<evidence type="ECO:0000313" key="2">
    <source>
        <dbReference type="EMBL" id="TRA96861.1"/>
    </source>
</evidence>
<comment type="caution">
    <text evidence="2">The sequence shown here is derived from an EMBL/GenBank/DDBJ whole genome shotgun (WGS) entry which is preliminary data.</text>
</comment>
<proteinExistence type="predicted"/>
<gene>
    <name evidence="2" type="ORF">EXN23_01070</name>
</gene>
<feature type="transmembrane region" description="Helical" evidence="1">
    <location>
        <begin position="6"/>
        <end position="26"/>
    </location>
</feature>
<dbReference type="EMBL" id="SGNZ01000001">
    <property type="protein sequence ID" value="TRA96861.1"/>
    <property type="molecule type" value="Genomic_DNA"/>
</dbReference>
<keyword evidence="3" id="KW-1185">Reference proteome</keyword>
<dbReference type="Proteomes" id="UP000319481">
    <property type="component" value="Unassembled WGS sequence"/>
</dbReference>
<protein>
    <recommendedName>
        <fullName evidence="4">DUF2570 domain-containing protein</fullName>
    </recommendedName>
</protein>
<evidence type="ECO:0008006" key="4">
    <source>
        <dbReference type="Google" id="ProtNLM"/>
    </source>
</evidence>
<reference evidence="2 3" key="1">
    <citation type="journal article" date="2019" name="Appl. Microbiol. Biotechnol.">
        <title>Differential efficiency of wild type rhizogenic strains for rol gene transformation of plants.</title>
        <authorList>
            <person name="Desmet S."/>
            <person name="De Keyser E."/>
            <person name="Van Vaerenbergh J."/>
            <person name="Baeyen S."/>
            <person name="Van Huylenbroeck J."/>
            <person name="Geelen D."/>
            <person name="Dhooghe E."/>
        </authorList>
    </citation>
    <scope>NUCLEOTIDE SEQUENCE [LARGE SCALE GENOMIC DNA]</scope>
    <source>
        <strain evidence="2 3">GBBC3283</strain>
    </source>
</reference>
<accession>A0ABY3BUX1</accession>
<keyword evidence="1" id="KW-1133">Transmembrane helix</keyword>